<gene>
    <name evidence="1" type="ORF">201phi2-1p387</name>
</gene>
<evidence type="ECO:0000313" key="1">
    <source>
        <dbReference type="EMBL" id="ABY63212.1"/>
    </source>
</evidence>
<reference evidence="1 2" key="1">
    <citation type="journal article" date="2008" name="Virology">
        <title>Characterization of Pseudomonas chlororaphis myovirus 201varphi2-1 via genomic sequencing, mass spectrometry, and electron microscopy.</title>
        <authorList>
            <person name="Thomas J.A."/>
            <person name="Rolando M.R."/>
            <person name="Carroll C.A."/>
            <person name="Shen P.S."/>
            <person name="Belnap D.M."/>
            <person name="Weintraub S.T."/>
            <person name="Serwer P."/>
            <person name="Hardies S.C."/>
        </authorList>
    </citation>
    <scope>NUCLEOTIDE SEQUENCE</scope>
</reference>
<organism evidence="1 2">
    <name type="scientific">Pseudomonas phage 201phi2-1</name>
    <name type="common">Pseudomonas chlororaphis phage 201phi2-1</name>
    <dbReference type="NCBI Taxonomy" id="198110"/>
    <lineage>
        <taxon>Viruses</taxon>
        <taxon>Duplodnaviria</taxon>
        <taxon>Heunggongvirae</taxon>
        <taxon>Uroviricota</taxon>
        <taxon>Caudoviricetes</taxon>
        <taxon>Chimalliviridae</taxon>
        <taxon>Serwervirus</taxon>
        <taxon>Serwervirus 201phi21</taxon>
    </lineage>
</organism>
<dbReference type="Proteomes" id="UP000002421">
    <property type="component" value="Segment"/>
</dbReference>
<evidence type="ECO:0000313" key="2">
    <source>
        <dbReference type="Proteomes" id="UP000002421"/>
    </source>
</evidence>
<dbReference type="KEGG" id="vg:6372422"/>
<dbReference type="RefSeq" id="YP_001957108.1">
    <property type="nucleotide sequence ID" value="NC_010821.1"/>
</dbReference>
<keyword evidence="2" id="KW-1185">Reference proteome</keyword>
<organismHost>
    <name type="scientific">Pseudomonas chlororaphis</name>
    <dbReference type="NCBI Taxonomy" id="587753"/>
</organismHost>
<sequence length="70" mass="8243">MRREIRVNPYKFNYGDGKGSLTILMDIAKEVECDVDYGSWNSCVTYMPEDDVQFNKVTELLDAFEFEYRS</sequence>
<accession>B3FJP7</accession>
<proteinExistence type="predicted"/>
<name>B3FJP7_BP201</name>
<protein>
    <submittedName>
        <fullName evidence="1">Uncharacterized protein</fullName>
    </submittedName>
</protein>
<dbReference type="EMBL" id="EU197055">
    <property type="protein sequence ID" value="ABY63212.1"/>
    <property type="molecule type" value="Genomic_DNA"/>
</dbReference>